<evidence type="ECO:0000313" key="3">
    <source>
        <dbReference type="Proteomes" id="UP000531950"/>
    </source>
</evidence>
<evidence type="ECO:0000313" key="2">
    <source>
        <dbReference type="EMBL" id="NWE12024.1"/>
    </source>
</evidence>
<gene>
    <name evidence="2" type="ORF">HX822_03670</name>
</gene>
<evidence type="ECO:0000256" key="1">
    <source>
        <dbReference type="ARBA" id="ARBA00022649"/>
    </source>
</evidence>
<sequence length="107" mass="12416">MSFNVVILHSAKNDLKEIKSYLIRQFSAASWQQTYDTLKQALRRLETQPYAGSIPEELEKLHLGRYGQTVCGMNRIIYEIQDKTVYVHIIADTRKSFQALLLKSLIQ</sequence>
<dbReference type="EMBL" id="JACARG010000009">
    <property type="protein sequence ID" value="NWE12024.1"/>
    <property type="molecule type" value="Genomic_DNA"/>
</dbReference>
<dbReference type="AlphaFoldDB" id="A0A7Y8ECB0"/>
<keyword evidence="1" id="KW-1277">Toxin-antitoxin system</keyword>
<protein>
    <submittedName>
        <fullName evidence="2">Type II toxin-antitoxin system RelE/ParE family toxin</fullName>
    </submittedName>
</protein>
<dbReference type="Pfam" id="PF05016">
    <property type="entry name" value="ParE_toxin"/>
    <property type="match status" value="1"/>
</dbReference>
<name>A0A7Y8ECB0_9PSED</name>
<dbReference type="InterPro" id="IPR007712">
    <property type="entry name" value="RelE/ParE_toxin"/>
</dbReference>
<dbReference type="InterPro" id="IPR035093">
    <property type="entry name" value="RelE/ParE_toxin_dom_sf"/>
</dbReference>
<dbReference type="SUPFAM" id="SSF143011">
    <property type="entry name" value="RelE-like"/>
    <property type="match status" value="1"/>
</dbReference>
<comment type="caution">
    <text evidence="2">The sequence shown here is derived from an EMBL/GenBank/DDBJ whole genome shotgun (WGS) entry which is preliminary data.</text>
</comment>
<dbReference type="RefSeq" id="WP_177041048.1">
    <property type="nucleotide sequence ID" value="NZ_JACARE010000003.1"/>
</dbReference>
<organism evidence="2 3">
    <name type="scientific">Pseudomonas yamanorum</name>
    <dbReference type="NCBI Taxonomy" id="515393"/>
    <lineage>
        <taxon>Bacteria</taxon>
        <taxon>Pseudomonadati</taxon>
        <taxon>Pseudomonadota</taxon>
        <taxon>Gammaproteobacteria</taxon>
        <taxon>Pseudomonadales</taxon>
        <taxon>Pseudomonadaceae</taxon>
        <taxon>Pseudomonas</taxon>
    </lineage>
</organism>
<accession>A0A7Y8ECB0</accession>
<dbReference type="Gene3D" id="3.30.2310.20">
    <property type="entry name" value="RelE-like"/>
    <property type="match status" value="1"/>
</dbReference>
<reference evidence="2 3" key="1">
    <citation type="submission" date="2020-04" db="EMBL/GenBank/DDBJ databases">
        <title>Molecular characterization of pseudomonads from Agaricus bisporus reveal novel blotch 2 pathogens in Western Europe.</title>
        <authorList>
            <person name="Taparia T."/>
            <person name="Krijger M."/>
            <person name="Haynes E."/>
            <person name="Elpinstone J.G."/>
            <person name="Noble R."/>
            <person name="Van Der Wolf J."/>
        </authorList>
    </citation>
    <scope>NUCLEOTIDE SEQUENCE [LARGE SCALE GENOMIC DNA]</scope>
    <source>
        <strain evidence="2 3">IPO3782</strain>
    </source>
</reference>
<proteinExistence type="predicted"/>
<dbReference type="Proteomes" id="UP000531950">
    <property type="component" value="Unassembled WGS sequence"/>
</dbReference>